<feature type="transmembrane region" description="Helical" evidence="8">
    <location>
        <begin position="221"/>
        <end position="243"/>
    </location>
</feature>
<feature type="transmembrane region" description="Helical" evidence="8">
    <location>
        <begin position="6"/>
        <end position="24"/>
    </location>
</feature>
<protein>
    <submittedName>
        <fullName evidence="9">Permease</fullName>
    </submittedName>
</protein>
<keyword evidence="3" id="KW-0813">Transport</keyword>
<dbReference type="InterPro" id="IPR038770">
    <property type="entry name" value="Na+/solute_symporter_sf"/>
</dbReference>
<dbReference type="AlphaFoldDB" id="A0A173YNG6"/>
<feature type="transmembrane region" description="Helical" evidence="8">
    <location>
        <begin position="159"/>
        <end position="179"/>
    </location>
</feature>
<evidence type="ECO:0000256" key="2">
    <source>
        <dbReference type="ARBA" id="ARBA00010145"/>
    </source>
</evidence>
<proteinExistence type="inferred from homology"/>
<dbReference type="EMBL" id="CYZV01000003">
    <property type="protein sequence ID" value="CUN65404.1"/>
    <property type="molecule type" value="Genomic_DNA"/>
</dbReference>
<feature type="transmembrane region" description="Helical" evidence="8">
    <location>
        <begin position="70"/>
        <end position="89"/>
    </location>
</feature>
<keyword evidence="5 8" id="KW-0812">Transmembrane</keyword>
<feature type="transmembrane region" description="Helical" evidence="8">
    <location>
        <begin position="101"/>
        <end position="120"/>
    </location>
</feature>
<comment type="subcellular location">
    <subcellularLocation>
        <location evidence="1">Cell membrane</location>
        <topology evidence="1">Multi-pass membrane protein</topology>
    </subcellularLocation>
</comment>
<evidence type="ECO:0000256" key="5">
    <source>
        <dbReference type="ARBA" id="ARBA00022692"/>
    </source>
</evidence>
<feature type="transmembrane region" description="Helical" evidence="8">
    <location>
        <begin position="282"/>
        <end position="302"/>
    </location>
</feature>
<evidence type="ECO:0000256" key="7">
    <source>
        <dbReference type="ARBA" id="ARBA00023136"/>
    </source>
</evidence>
<accession>A0A173YNG6</accession>
<comment type="similarity">
    <text evidence="2">Belongs to the auxin efflux carrier (TC 2.A.69) family.</text>
</comment>
<organism evidence="9 10">
    <name type="scientific">Clostridium disporicum</name>
    <dbReference type="NCBI Taxonomy" id="84024"/>
    <lineage>
        <taxon>Bacteria</taxon>
        <taxon>Bacillati</taxon>
        <taxon>Bacillota</taxon>
        <taxon>Clostridia</taxon>
        <taxon>Eubacteriales</taxon>
        <taxon>Clostridiaceae</taxon>
        <taxon>Clostridium</taxon>
    </lineage>
</organism>
<evidence type="ECO:0000256" key="4">
    <source>
        <dbReference type="ARBA" id="ARBA00022475"/>
    </source>
</evidence>
<feature type="transmembrane region" description="Helical" evidence="8">
    <location>
        <begin position="36"/>
        <end position="58"/>
    </location>
</feature>
<evidence type="ECO:0000256" key="6">
    <source>
        <dbReference type="ARBA" id="ARBA00022989"/>
    </source>
</evidence>
<dbReference type="PANTHER" id="PTHR36838:SF1">
    <property type="entry name" value="SLR1864 PROTEIN"/>
    <property type="match status" value="1"/>
</dbReference>
<dbReference type="GO" id="GO:0005886">
    <property type="term" value="C:plasma membrane"/>
    <property type="evidence" value="ECO:0007669"/>
    <property type="project" value="UniProtKB-SubCell"/>
</dbReference>
<dbReference type="Pfam" id="PF03547">
    <property type="entry name" value="Mem_trans"/>
    <property type="match status" value="1"/>
</dbReference>
<dbReference type="OrthoDB" id="9798064at2"/>
<evidence type="ECO:0000256" key="3">
    <source>
        <dbReference type="ARBA" id="ARBA00022448"/>
    </source>
</evidence>
<evidence type="ECO:0000313" key="10">
    <source>
        <dbReference type="Proteomes" id="UP000095558"/>
    </source>
</evidence>
<dbReference type="Proteomes" id="UP000095558">
    <property type="component" value="Unassembled WGS sequence"/>
</dbReference>
<name>A0A173YNG6_9CLOT</name>
<sequence>MDLSVIVNGVISLFLIILVGVYAAKKRIITKEINKGLTNILLKITLPCLVVSSFIFDLSDELKDNIIRCFIYSPLVLIISIVISYILLIPIKGEKKIIIQFANVFSNCGFIGFPIVFSIYGNEGVIYASIFNLFFTAFLWTYGVILFNGKMKREDIKKVLLNPAIVAVFIGLIIMIFGFDIPSVLSSTLDLVGNMTSPLSMIIVGVILGNAKIISYLKDKTIYYSAFLKLIIMPCILILISKLLKDTSLVIKTLIIVTAMPAAAMTSILAESFDKESEYSAVIVFITTLFSVITFPILLNFIL</sequence>
<dbReference type="PANTHER" id="PTHR36838">
    <property type="entry name" value="AUXIN EFFLUX CARRIER FAMILY PROTEIN"/>
    <property type="match status" value="1"/>
</dbReference>
<keyword evidence="4" id="KW-1003">Cell membrane</keyword>
<feature type="transmembrane region" description="Helical" evidence="8">
    <location>
        <begin position="249"/>
        <end position="270"/>
    </location>
</feature>
<dbReference type="InterPro" id="IPR004776">
    <property type="entry name" value="Mem_transp_PIN-like"/>
</dbReference>
<evidence type="ECO:0000256" key="1">
    <source>
        <dbReference type="ARBA" id="ARBA00004651"/>
    </source>
</evidence>
<dbReference type="Gene3D" id="1.20.1530.20">
    <property type="match status" value="1"/>
</dbReference>
<dbReference type="RefSeq" id="WP_055275174.1">
    <property type="nucleotide sequence ID" value="NZ_CYYT01000007.1"/>
</dbReference>
<reference evidence="9 10" key="1">
    <citation type="submission" date="2015-09" db="EMBL/GenBank/DDBJ databases">
        <authorList>
            <consortium name="Pathogen Informatics"/>
        </authorList>
    </citation>
    <scope>NUCLEOTIDE SEQUENCE [LARGE SCALE GENOMIC DNA]</scope>
    <source>
        <strain evidence="9 10">2789STDY5834855</strain>
    </source>
</reference>
<evidence type="ECO:0000256" key="8">
    <source>
        <dbReference type="SAM" id="Phobius"/>
    </source>
</evidence>
<dbReference type="GO" id="GO:0055085">
    <property type="term" value="P:transmembrane transport"/>
    <property type="evidence" value="ECO:0007669"/>
    <property type="project" value="InterPro"/>
</dbReference>
<keyword evidence="6 8" id="KW-1133">Transmembrane helix</keyword>
<feature type="transmembrane region" description="Helical" evidence="8">
    <location>
        <begin position="126"/>
        <end position="147"/>
    </location>
</feature>
<gene>
    <name evidence="9" type="ORF">ERS852470_00411</name>
</gene>
<evidence type="ECO:0000313" key="9">
    <source>
        <dbReference type="EMBL" id="CUN65404.1"/>
    </source>
</evidence>
<keyword evidence="7 8" id="KW-0472">Membrane</keyword>